<keyword evidence="1" id="KW-0732">Signal</keyword>
<dbReference type="InterPro" id="IPR006626">
    <property type="entry name" value="PbH1"/>
</dbReference>
<dbReference type="SUPFAM" id="SSF51126">
    <property type="entry name" value="Pectin lyase-like"/>
    <property type="match status" value="1"/>
</dbReference>
<organism evidence="3 4">
    <name type="scientific">Xylophilus rhododendri</name>
    <dbReference type="NCBI Taxonomy" id="2697032"/>
    <lineage>
        <taxon>Bacteria</taxon>
        <taxon>Pseudomonadati</taxon>
        <taxon>Pseudomonadota</taxon>
        <taxon>Betaproteobacteria</taxon>
        <taxon>Burkholderiales</taxon>
        <taxon>Xylophilus</taxon>
    </lineage>
</organism>
<feature type="signal peptide" evidence="1">
    <location>
        <begin position="1"/>
        <end position="32"/>
    </location>
</feature>
<dbReference type="RefSeq" id="WP_160554805.1">
    <property type="nucleotide sequence ID" value="NZ_CP047650.1"/>
</dbReference>
<sequence length="1881" mass="182793">MTRAIQTRRRLPGRLKPVALALACMGLAPAMGQILPTNPTLVGGSATVGTAQALANGGLALGINQTTNRAILNWQSFSIGALDQVNVVQQAASAVLLNRVTGLQASTIAGKLTSMLAGSPGTTGGSVYLINPNGVTFANGAVVNTGGLLASTMDIDGPDMATRNATFMTTGTVPNGARAELSFAANGTNSGRVTVEQGASITAVPAASTGTGGAVTLLGASVSNAGTINADRGSVNLGAAANVTLIVDPVGDGLTTLRINSPSAIGALVENTATGSISADGGVVALRAASTAAETVVRQAGVLRARTLGTRGGQVVLDGSAGNTQNMVRIESGSSTDAMGTDGAAGGSVTVNAQLLRFDGGSIDASGSTGGSVTLSAGNALAMGPQASIAANGSTGVGGTVRVQTTSIETTEDQFGANTGAAAHVSGQISARGATDGGSIYTGAGTLEIGATAVIDAAGGTGANGRWTLDSGHALTIANSDSGGAPTYSSGNFPSGSNESSIADLAIGTTLGLATDVVINSQGKPAYTYYNSDGVQFDYGSSIAKTQGRASTLTVNSDTTINMSFSSAISAVAPAGALNVNFNSDASGAPLGAPDIQNASDGQQRRGTIFLDSATIATNGGDIRFYGQSDAVNGRAVGGPPTQFLARLAAVNSNGSQDGIQISGSTLDTCAGTNCGGTGAISLRGQGATVYDGSSYLDGGSGVVLQGTVLQAGSGGITLDGRGGLGANGVGIGLYYTEGPTVVSSLTSTGNIAITGSSRGWQAGDPVATYSSSDSAGVAIDSATLSAANIAITGTGGDTSVLQAAPGFASTTLNYYGGNSQTFAASNGVALSGSSLTAGSGGNIAITGTAGSGAFIVQSDSGSGNAVVVQDAGAYGVAMLASATNGLQASGGQVSITAGSGDVLLQQYSGNATQFDAVGNTNLSLIDTSASGTGNGGNITITGRNILIQGVDTTATLDARGQNGGNITVRGTSDGGANASGFVALDSTTSLLASGGSAGNLPGNGGNITVLGDTALLAYGLLQARGGSSGGNGGTIETSGGALDLTGLRIDAGAPAGTAGKWVIDPFDVGIVHGNAIGSLPTNPFVAPAASTIQDGDINRALNAGTSVTIGTGATGSGSAFSGDITFDSGVDINYSGNLGTLTLQFDANRSIRSLAPDVTIRSTGISALNVVFNADANNSGPSVGGGQVSYDGSILTNGGNVTMKGNWSATGNGDTGLHLTGLIDTRVGQSDAGAGGNITLTGLTTTPVANPDSSQPGVWLNGASLFASTGNVTVTGSSTNNTGVRIDGDGGAGQGISTTSGNIVITGLGTDRPGFGSGPAQSSSGVETVGAVAIGSTTGAIALHGRVADTAKSGSTSAGVHLGGNTLVSSSVSGDIDLTGSATANGLGLWNEATVSTGGTVVLRAGNDGSSDAIAIAGTVQGNTAIDLRPGGVDASGAVADRNTDAVDIGSAAGTGFALSAADFSQLSAPAVIVGSSAFAGNIGVNGALSRTGALALQNGGGGNITIDAPLSATGALGLLSGGNITQTSNGAITAPSLLARSTGGNVDLQNVANNVALVGGGASGSFSYVDADQLAIAAVSAPAYDAAAQQAQTATAGQLTSSGATLLRTVTQDLVLQAAVNSSATVDLVAGGLFRNSGNNSVTASRWNIWSSSYTGEIRGGLAGNGPLPNLYGCTYLGTCAVTVPATGNHFIYTQRPTATVTVADATRVEGTANPAFSYGVSGTILGDTASSFSGTPTTTATASSAPGSYAIGGSFLSTAGYLINLVPGRLVVTAAPPVVVPPPPVVVPPPVVTPVTPPASLLARVPLAEAMADTSDIHTYTFDRNIGPPPICAATGPLDADRVSQGNDVLAREWSRVRSRPNLASCVATERRNGCADF</sequence>
<evidence type="ECO:0000313" key="3">
    <source>
        <dbReference type="EMBL" id="QHJ00996.1"/>
    </source>
</evidence>
<dbReference type="InterPro" id="IPR008638">
    <property type="entry name" value="FhaB/CdiA-like_TPS"/>
</dbReference>
<protein>
    <submittedName>
        <fullName evidence="3">Filamentous hemagglutinin N-terminal domain-containing protein</fullName>
    </submittedName>
</protein>
<evidence type="ECO:0000313" key="4">
    <source>
        <dbReference type="Proteomes" id="UP000464787"/>
    </source>
</evidence>
<reference evidence="3 4" key="1">
    <citation type="submission" date="2020-01" db="EMBL/GenBank/DDBJ databases">
        <title>Genome sequencing of strain KACC 21265.</title>
        <authorList>
            <person name="Heo J."/>
            <person name="Kim S.-J."/>
            <person name="Kim J.-S."/>
            <person name="Hong S.-B."/>
            <person name="Kwon S.-W."/>
        </authorList>
    </citation>
    <scope>NUCLEOTIDE SEQUENCE [LARGE SCALE GENOMIC DNA]</scope>
    <source>
        <strain evidence="3 4">KACC 21265</strain>
    </source>
</reference>
<dbReference type="InterPro" id="IPR012334">
    <property type="entry name" value="Pectin_lyas_fold"/>
</dbReference>
<keyword evidence="4" id="KW-1185">Reference proteome</keyword>
<gene>
    <name evidence="3" type="ORF">GT347_25195</name>
</gene>
<proteinExistence type="predicted"/>
<accession>A0A857JE92</accession>
<dbReference type="Gene3D" id="2.160.20.10">
    <property type="entry name" value="Single-stranded right-handed beta-helix, Pectin lyase-like"/>
    <property type="match status" value="2"/>
</dbReference>
<dbReference type="SMART" id="SM00912">
    <property type="entry name" value="Haemagg_act"/>
    <property type="match status" value="1"/>
</dbReference>
<dbReference type="Pfam" id="PF18676">
    <property type="entry name" value="MBG_2"/>
    <property type="match status" value="1"/>
</dbReference>
<evidence type="ECO:0000259" key="2">
    <source>
        <dbReference type="SMART" id="SM00912"/>
    </source>
</evidence>
<dbReference type="SMART" id="SM00710">
    <property type="entry name" value="PbH1"/>
    <property type="match status" value="7"/>
</dbReference>
<dbReference type="InterPro" id="IPR011050">
    <property type="entry name" value="Pectin_lyase_fold/virulence"/>
</dbReference>
<dbReference type="EMBL" id="CP047650">
    <property type="protein sequence ID" value="QHJ00996.1"/>
    <property type="molecule type" value="Genomic_DNA"/>
</dbReference>
<dbReference type="KEGG" id="xyk:GT347_25195"/>
<dbReference type="Proteomes" id="UP000464787">
    <property type="component" value="Chromosome"/>
</dbReference>
<dbReference type="Pfam" id="PF05860">
    <property type="entry name" value="TPS"/>
    <property type="match status" value="1"/>
</dbReference>
<name>A0A857JE92_9BURK</name>
<evidence type="ECO:0000256" key="1">
    <source>
        <dbReference type="SAM" id="SignalP"/>
    </source>
</evidence>
<feature type="domain" description="Filamentous haemagglutinin FhaB/tRNA nuclease CdiA-like TPS" evidence="2">
    <location>
        <begin position="37"/>
        <end position="159"/>
    </location>
</feature>
<feature type="chain" id="PRO_5032548048" evidence="1">
    <location>
        <begin position="33"/>
        <end position="1881"/>
    </location>
</feature>
<dbReference type="NCBIfam" id="TIGR01901">
    <property type="entry name" value="adhes_NPXG"/>
    <property type="match status" value="1"/>
</dbReference>
<dbReference type="InterPro" id="IPR041286">
    <property type="entry name" value="MBG_2"/>
</dbReference>